<comment type="similarity">
    <text evidence="1">Belongs to the LysR transcriptional regulatory family.</text>
</comment>
<keyword evidence="2" id="KW-0805">Transcription regulation</keyword>
<evidence type="ECO:0000259" key="5">
    <source>
        <dbReference type="PROSITE" id="PS50931"/>
    </source>
</evidence>
<protein>
    <recommendedName>
        <fullName evidence="5">HTH lysR-type domain-containing protein</fullName>
    </recommendedName>
</protein>
<dbReference type="PANTHER" id="PTHR30126:SF39">
    <property type="entry name" value="HTH-TYPE TRANSCRIPTIONAL REGULATOR CYSL"/>
    <property type="match status" value="1"/>
</dbReference>
<dbReference type="Gene3D" id="1.10.10.10">
    <property type="entry name" value="Winged helix-like DNA-binding domain superfamily/Winged helix DNA-binding domain"/>
    <property type="match status" value="1"/>
</dbReference>
<comment type="caution">
    <text evidence="6">The sequence shown here is derived from an EMBL/GenBank/DDBJ whole genome shotgun (WGS) entry which is preliminary data.</text>
</comment>
<dbReference type="AlphaFoldDB" id="A0A0F9KYQ0"/>
<dbReference type="InterPro" id="IPR000847">
    <property type="entry name" value="LysR_HTH_N"/>
</dbReference>
<dbReference type="Gene3D" id="3.40.190.10">
    <property type="entry name" value="Periplasmic binding protein-like II"/>
    <property type="match status" value="1"/>
</dbReference>
<evidence type="ECO:0000256" key="3">
    <source>
        <dbReference type="ARBA" id="ARBA00023125"/>
    </source>
</evidence>
<keyword evidence="4" id="KW-0804">Transcription</keyword>
<dbReference type="GO" id="GO:0003700">
    <property type="term" value="F:DNA-binding transcription factor activity"/>
    <property type="evidence" value="ECO:0007669"/>
    <property type="project" value="InterPro"/>
</dbReference>
<dbReference type="GO" id="GO:0000976">
    <property type="term" value="F:transcription cis-regulatory region binding"/>
    <property type="evidence" value="ECO:0007669"/>
    <property type="project" value="TreeGrafter"/>
</dbReference>
<evidence type="ECO:0000256" key="1">
    <source>
        <dbReference type="ARBA" id="ARBA00009437"/>
    </source>
</evidence>
<proteinExistence type="inferred from homology"/>
<dbReference type="PROSITE" id="PS50931">
    <property type="entry name" value="HTH_LYSR"/>
    <property type="match status" value="1"/>
</dbReference>
<evidence type="ECO:0000256" key="4">
    <source>
        <dbReference type="ARBA" id="ARBA00023163"/>
    </source>
</evidence>
<keyword evidence="3" id="KW-0238">DNA-binding</keyword>
<dbReference type="SUPFAM" id="SSF46785">
    <property type="entry name" value="Winged helix' DNA-binding domain"/>
    <property type="match status" value="1"/>
</dbReference>
<sequence>MNLHLLRIFHTVIVDGSFSRAAETLHISQPAVSRAVKELESQLDLPLIERSGGTGNSRKGVQLTANGDVIFDHARGIFALEKAAIDDIHARVGLKRGTLVIGASTTIAGYWLSPYLVTFANQHPAIDIQVVVGNTQSISRQLVDCDIDIGLVEGTVNDPRIICEHWRDDKLAVVEATVDGKVRELVAHDAEHQQDAYGSALDDDLNGLGCHVKHVCPHYALYRKTAVSTIR</sequence>
<dbReference type="EMBL" id="LAZR01008270">
    <property type="protein sequence ID" value="KKM79901.1"/>
    <property type="molecule type" value="Genomic_DNA"/>
</dbReference>
<dbReference type="PANTHER" id="PTHR30126">
    <property type="entry name" value="HTH-TYPE TRANSCRIPTIONAL REGULATOR"/>
    <property type="match status" value="1"/>
</dbReference>
<gene>
    <name evidence="6" type="ORF">LCGC14_1345290</name>
</gene>
<dbReference type="Pfam" id="PF00126">
    <property type="entry name" value="HTH_1"/>
    <property type="match status" value="1"/>
</dbReference>
<name>A0A0F9KYQ0_9ZZZZ</name>
<evidence type="ECO:0000256" key="2">
    <source>
        <dbReference type="ARBA" id="ARBA00023015"/>
    </source>
</evidence>
<reference evidence="6" key="1">
    <citation type="journal article" date="2015" name="Nature">
        <title>Complex archaea that bridge the gap between prokaryotes and eukaryotes.</title>
        <authorList>
            <person name="Spang A."/>
            <person name="Saw J.H."/>
            <person name="Jorgensen S.L."/>
            <person name="Zaremba-Niedzwiedzka K."/>
            <person name="Martijn J."/>
            <person name="Lind A.E."/>
            <person name="van Eijk R."/>
            <person name="Schleper C."/>
            <person name="Guy L."/>
            <person name="Ettema T.J."/>
        </authorList>
    </citation>
    <scope>NUCLEOTIDE SEQUENCE</scope>
</reference>
<dbReference type="Pfam" id="PF03466">
    <property type="entry name" value="LysR_substrate"/>
    <property type="match status" value="1"/>
</dbReference>
<organism evidence="6">
    <name type="scientific">marine sediment metagenome</name>
    <dbReference type="NCBI Taxonomy" id="412755"/>
    <lineage>
        <taxon>unclassified sequences</taxon>
        <taxon>metagenomes</taxon>
        <taxon>ecological metagenomes</taxon>
    </lineage>
</organism>
<dbReference type="SUPFAM" id="SSF53850">
    <property type="entry name" value="Periplasmic binding protein-like II"/>
    <property type="match status" value="1"/>
</dbReference>
<dbReference type="PRINTS" id="PR00039">
    <property type="entry name" value="HTHLYSR"/>
</dbReference>
<dbReference type="InterPro" id="IPR005119">
    <property type="entry name" value="LysR_subst-bd"/>
</dbReference>
<dbReference type="InterPro" id="IPR036388">
    <property type="entry name" value="WH-like_DNA-bd_sf"/>
</dbReference>
<dbReference type="FunFam" id="1.10.10.10:FF:000001">
    <property type="entry name" value="LysR family transcriptional regulator"/>
    <property type="match status" value="1"/>
</dbReference>
<evidence type="ECO:0000313" key="6">
    <source>
        <dbReference type="EMBL" id="KKM79901.1"/>
    </source>
</evidence>
<accession>A0A0F9KYQ0</accession>
<feature type="domain" description="HTH lysR-type" evidence="5">
    <location>
        <begin position="1"/>
        <end position="64"/>
    </location>
</feature>
<dbReference type="InterPro" id="IPR036390">
    <property type="entry name" value="WH_DNA-bd_sf"/>
</dbReference>